<evidence type="ECO:0000313" key="3">
    <source>
        <dbReference type="Proteomes" id="UP000306102"/>
    </source>
</evidence>
<accession>A0A4S4EW58</accession>
<feature type="compositionally biased region" description="Pro residues" evidence="1">
    <location>
        <begin position="216"/>
        <end position="230"/>
    </location>
</feature>
<protein>
    <submittedName>
        <fullName evidence="2">Uncharacterized protein</fullName>
    </submittedName>
</protein>
<dbReference type="Gene3D" id="3.20.20.80">
    <property type="entry name" value="Glycosidases"/>
    <property type="match status" value="1"/>
</dbReference>
<name>A0A4S4EW58_CAMSN</name>
<keyword evidence="3" id="KW-1185">Reference proteome</keyword>
<dbReference type="SUPFAM" id="SSF51445">
    <property type="entry name" value="(Trans)glycosidases"/>
    <property type="match status" value="1"/>
</dbReference>
<comment type="caution">
    <text evidence="2">The sequence shown here is derived from an EMBL/GenBank/DDBJ whole genome shotgun (WGS) entry which is preliminary data.</text>
</comment>
<gene>
    <name evidence="2" type="ORF">TEA_028659</name>
</gene>
<feature type="region of interest" description="Disordered" evidence="1">
    <location>
        <begin position="31"/>
        <end position="79"/>
    </location>
</feature>
<dbReference type="InterPro" id="IPR017853">
    <property type="entry name" value="GH"/>
</dbReference>
<feature type="region of interest" description="Disordered" evidence="1">
    <location>
        <begin position="201"/>
        <end position="230"/>
    </location>
</feature>
<dbReference type="EMBL" id="SDRB02001500">
    <property type="protein sequence ID" value="THG21219.1"/>
    <property type="molecule type" value="Genomic_DNA"/>
</dbReference>
<feature type="compositionally biased region" description="Basic residues" evidence="1">
    <location>
        <begin position="48"/>
        <end position="58"/>
    </location>
</feature>
<reference evidence="2 3" key="1">
    <citation type="journal article" date="2018" name="Proc. Natl. Acad. Sci. U.S.A.">
        <title>Draft genome sequence of Camellia sinensis var. sinensis provides insights into the evolution of the tea genome and tea quality.</title>
        <authorList>
            <person name="Wei C."/>
            <person name="Yang H."/>
            <person name="Wang S."/>
            <person name="Zhao J."/>
            <person name="Liu C."/>
            <person name="Gao L."/>
            <person name="Xia E."/>
            <person name="Lu Y."/>
            <person name="Tai Y."/>
            <person name="She G."/>
            <person name="Sun J."/>
            <person name="Cao H."/>
            <person name="Tong W."/>
            <person name="Gao Q."/>
            <person name="Li Y."/>
            <person name="Deng W."/>
            <person name="Jiang X."/>
            <person name="Wang W."/>
            <person name="Chen Q."/>
            <person name="Zhang S."/>
            <person name="Li H."/>
            <person name="Wu J."/>
            <person name="Wang P."/>
            <person name="Li P."/>
            <person name="Shi C."/>
            <person name="Zheng F."/>
            <person name="Jian J."/>
            <person name="Huang B."/>
            <person name="Shan D."/>
            <person name="Shi M."/>
            <person name="Fang C."/>
            <person name="Yue Y."/>
            <person name="Li F."/>
            <person name="Li D."/>
            <person name="Wei S."/>
            <person name="Han B."/>
            <person name="Jiang C."/>
            <person name="Yin Y."/>
            <person name="Xia T."/>
            <person name="Zhang Z."/>
            <person name="Bennetzen J.L."/>
            <person name="Zhao S."/>
            <person name="Wan X."/>
        </authorList>
    </citation>
    <scope>NUCLEOTIDE SEQUENCE [LARGE SCALE GENOMIC DNA]</scope>
    <source>
        <strain evidence="3">cv. Shuchazao</strain>
        <tissue evidence="2">Leaf</tissue>
    </source>
</reference>
<organism evidence="2 3">
    <name type="scientific">Camellia sinensis var. sinensis</name>
    <name type="common">China tea</name>
    <dbReference type="NCBI Taxonomy" id="542762"/>
    <lineage>
        <taxon>Eukaryota</taxon>
        <taxon>Viridiplantae</taxon>
        <taxon>Streptophyta</taxon>
        <taxon>Embryophyta</taxon>
        <taxon>Tracheophyta</taxon>
        <taxon>Spermatophyta</taxon>
        <taxon>Magnoliopsida</taxon>
        <taxon>eudicotyledons</taxon>
        <taxon>Gunneridae</taxon>
        <taxon>Pentapetalae</taxon>
        <taxon>asterids</taxon>
        <taxon>Ericales</taxon>
        <taxon>Theaceae</taxon>
        <taxon>Camellia</taxon>
    </lineage>
</organism>
<sequence length="230" mass="24739">MDSGSAPATAKVQHLTKASSDELLRKFAEVGSGSKDKATAKKELSQLAKRRRHHRKKITRENDFGDDEQYCENPSSSSSLSCRASLVERKSLLPAVAASTRMSSALIRRLGIGIGRSRLRSREFKNLSIFATIDKADTHTFIKDQTTIDTVKIFDANPDILRAFANSDIYVTVTVANSDIPTVSKLSAVVSCVANNILLSTPPPKSTASPSGTKSLPPPTKPSSPTSSPP</sequence>
<dbReference type="PANTHER" id="PTHR36355:SF1">
    <property type="entry name" value="EXPRESSED PROTEIN"/>
    <property type="match status" value="1"/>
</dbReference>
<feature type="compositionally biased region" description="Low complexity" evidence="1">
    <location>
        <begin position="206"/>
        <end position="215"/>
    </location>
</feature>
<dbReference type="PANTHER" id="PTHR36355">
    <property type="entry name" value="EXPRESSED PROTEIN"/>
    <property type="match status" value="1"/>
</dbReference>
<evidence type="ECO:0000256" key="1">
    <source>
        <dbReference type="SAM" id="MobiDB-lite"/>
    </source>
</evidence>
<proteinExistence type="predicted"/>
<dbReference type="AlphaFoldDB" id="A0A4S4EW58"/>
<feature type="compositionally biased region" description="Basic and acidic residues" evidence="1">
    <location>
        <begin position="31"/>
        <end position="44"/>
    </location>
</feature>
<dbReference type="Proteomes" id="UP000306102">
    <property type="component" value="Unassembled WGS sequence"/>
</dbReference>
<evidence type="ECO:0000313" key="2">
    <source>
        <dbReference type="EMBL" id="THG21219.1"/>
    </source>
</evidence>